<organism evidence="2 3">
    <name type="scientific">Romanomermis culicivorax</name>
    <name type="common">Nematode worm</name>
    <dbReference type="NCBI Taxonomy" id="13658"/>
    <lineage>
        <taxon>Eukaryota</taxon>
        <taxon>Metazoa</taxon>
        <taxon>Ecdysozoa</taxon>
        <taxon>Nematoda</taxon>
        <taxon>Enoplea</taxon>
        <taxon>Dorylaimia</taxon>
        <taxon>Mermithida</taxon>
        <taxon>Mermithoidea</taxon>
        <taxon>Mermithidae</taxon>
        <taxon>Romanomermis</taxon>
    </lineage>
</organism>
<sequence>MQIGQCNGYVHNLAAQAKALAKAQEQPGRRPKLSLLQPELAKEDNAEGIANMEETIEQVAKKFANLLDDSDRDQTMDPDTQEYVDQRAQTSSRSSSSFKKLVSHQKQAWYQSTIQD</sequence>
<evidence type="ECO:0000256" key="1">
    <source>
        <dbReference type="SAM" id="MobiDB-lite"/>
    </source>
</evidence>
<dbReference type="WBParaSite" id="nRc.2.0.1.t40941-RA">
    <property type="protein sequence ID" value="nRc.2.0.1.t40941-RA"/>
    <property type="gene ID" value="nRc.2.0.1.g40941"/>
</dbReference>
<dbReference type="AlphaFoldDB" id="A0A915KQB8"/>
<proteinExistence type="predicted"/>
<reference evidence="3" key="1">
    <citation type="submission" date="2022-11" db="UniProtKB">
        <authorList>
            <consortium name="WormBaseParasite"/>
        </authorList>
    </citation>
    <scope>IDENTIFICATION</scope>
</reference>
<evidence type="ECO:0000313" key="3">
    <source>
        <dbReference type="WBParaSite" id="nRc.2.0.1.t40941-RA"/>
    </source>
</evidence>
<dbReference type="Proteomes" id="UP000887565">
    <property type="component" value="Unplaced"/>
</dbReference>
<evidence type="ECO:0000313" key="2">
    <source>
        <dbReference type="Proteomes" id="UP000887565"/>
    </source>
</evidence>
<name>A0A915KQB8_ROMCU</name>
<protein>
    <submittedName>
        <fullName evidence="3">Uncharacterized protein</fullName>
    </submittedName>
</protein>
<feature type="region of interest" description="Disordered" evidence="1">
    <location>
        <begin position="68"/>
        <end position="116"/>
    </location>
</feature>
<feature type="compositionally biased region" description="Polar residues" evidence="1">
    <location>
        <begin position="104"/>
        <end position="116"/>
    </location>
</feature>
<keyword evidence="2" id="KW-1185">Reference proteome</keyword>
<accession>A0A915KQB8</accession>